<gene>
    <name evidence="1" type="ORF">M972_112422</name>
</gene>
<dbReference type="GeneID" id="93968714"/>
<dbReference type="AlphaFoldDB" id="A0AB36TLC5"/>
<proteinExistence type="predicted"/>
<dbReference type="SUPFAM" id="SSF51182">
    <property type="entry name" value="RmlC-like cupins"/>
    <property type="match status" value="1"/>
</dbReference>
<dbReference type="Gene3D" id="2.60.120.10">
    <property type="entry name" value="Jelly Rolls"/>
    <property type="match status" value="1"/>
</dbReference>
<comment type="caution">
    <text evidence="1">The sequence shown here is derived from an EMBL/GenBank/DDBJ whole genome shotgun (WGS) entry which is preliminary data.</text>
</comment>
<dbReference type="EMBL" id="PDBW01000001">
    <property type="protein sequence ID" value="PFH03610.1"/>
    <property type="molecule type" value="Genomic_DNA"/>
</dbReference>
<evidence type="ECO:0000313" key="2">
    <source>
        <dbReference type="Proteomes" id="UP000223596"/>
    </source>
</evidence>
<dbReference type="InterPro" id="IPR011051">
    <property type="entry name" value="RmlC_Cupin_sf"/>
</dbReference>
<organism evidence="1 2">
    <name type="scientific">Acetivibrio thermocellus AD2</name>
    <dbReference type="NCBI Taxonomy" id="1138384"/>
    <lineage>
        <taxon>Bacteria</taxon>
        <taxon>Bacillati</taxon>
        <taxon>Bacillota</taxon>
        <taxon>Clostridia</taxon>
        <taxon>Eubacteriales</taxon>
        <taxon>Oscillospiraceae</taxon>
        <taxon>Acetivibrio</taxon>
    </lineage>
</organism>
<dbReference type="Proteomes" id="UP000223596">
    <property type="component" value="Unassembled WGS sequence"/>
</dbReference>
<dbReference type="InterPro" id="IPR014710">
    <property type="entry name" value="RmlC-like_jellyroll"/>
</dbReference>
<sequence length="106" mass="11936">MFFDKGDYSEHNTFSISELFAHMPIDLLSANFGVPEETFKNIPKKEVYITDSGDPGTLESQTVDSPTGKVPLSYNTSMSFARYRQSKVTEEPFKFLTVAIFLPAKL</sequence>
<reference evidence="1 2" key="1">
    <citation type="submission" date="2017-09" db="EMBL/GenBank/DDBJ databases">
        <title>Evaluation of Pacific Biosciences Sequencing Technology to Finishing C. thermocellum Genome Sequences.</title>
        <authorList>
            <person name="Brown S."/>
        </authorList>
    </citation>
    <scope>NUCLEOTIDE SEQUENCE [LARGE SCALE GENOMIC DNA]</scope>
    <source>
        <strain evidence="1 2">AD2</strain>
    </source>
</reference>
<evidence type="ECO:0000313" key="1">
    <source>
        <dbReference type="EMBL" id="PFH03610.1"/>
    </source>
</evidence>
<accession>A0AB36TLC5</accession>
<dbReference type="RefSeq" id="WP_003517387.1">
    <property type="nucleotide sequence ID" value="NZ_CP013828.1"/>
</dbReference>
<name>A0AB36TLC5_ACETH</name>
<protein>
    <submittedName>
        <fullName evidence="1">Oxalate decarboxylase</fullName>
    </submittedName>
</protein>